<proteinExistence type="predicted"/>
<accession>A0A0C1E6B7</accession>
<comment type="caution">
    <text evidence="2">The sequence shown here is derived from an EMBL/GenBank/DDBJ whole genome shotgun (WGS) entry which is preliminary data.</text>
</comment>
<dbReference type="RefSeq" id="WP_013925627.1">
    <property type="nucleotide sequence ID" value="NZ_JASBUT010000020.1"/>
</dbReference>
<gene>
    <name evidence="2" type="ORF">DB43_HI00320</name>
</gene>
<feature type="chain" id="PRO_5002131300" description="DUF4124 domain-containing protein" evidence="1">
    <location>
        <begin position="20"/>
        <end position="81"/>
    </location>
</feature>
<reference evidence="2 3" key="1">
    <citation type="journal article" date="2014" name="Mol. Biol. Evol.">
        <title>Massive expansion of Ubiquitination-related gene families within the Chlamydiae.</title>
        <authorList>
            <person name="Domman D."/>
            <person name="Collingro A."/>
            <person name="Lagkouvardos I."/>
            <person name="Gehre L."/>
            <person name="Weinmaier T."/>
            <person name="Rattei T."/>
            <person name="Subtil A."/>
            <person name="Horn M."/>
        </authorList>
    </citation>
    <scope>NUCLEOTIDE SEQUENCE [LARGE SCALE GENOMIC DNA]</scope>
    <source>
        <strain evidence="2 3">OEW1</strain>
    </source>
</reference>
<evidence type="ECO:0008006" key="4">
    <source>
        <dbReference type="Google" id="ProtNLM"/>
    </source>
</evidence>
<sequence length="81" mass="9605">MKKYLFGFFLLITVASLQSDESNDNDNEINFECNGEVQVVPRRYPCRVYALRRYDSDGEIRYTDTSWAGKREDDFYDSLTR</sequence>
<dbReference type="Proteomes" id="UP000031307">
    <property type="component" value="Unassembled WGS sequence"/>
</dbReference>
<evidence type="ECO:0000256" key="1">
    <source>
        <dbReference type="SAM" id="SignalP"/>
    </source>
</evidence>
<name>A0A0C1E6B7_9BACT</name>
<dbReference type="PATRIC" id="fig|83552.4.peg.2060"/>
<evidence type="ECO:0000313" key="3">
    <source>
        <dbReference type="Proteomes" id="UP000031307"/>
    </source>
</evidence>
<protein>
    <recommendedName>
        <fullName evidence="4">DUF4124 domain-containing protein</fullName>
    </recommendedName>
</protein>
<evidence type="ECO:0000313" key="2">
    <source>
        <dbReference type="EMBL" id="KIA76847.1"/>
    </source>
</evidence>
<dbReference type="AlphaFoldDB" id="A0A0C1E6B7"/>
<dbReference type="EMBL" id="JSAM01000104">
    <property type="protein sequence ID" value="KIA76847.1"/>
    <property type="molecule type" value="Genomic_DNA"/>
</dbReference>
<organism evidence="2 3">
    <name type="scientific">Parachlamydia acanthamoebae</name>
    <dbReference type="NCBI Taxonomy" id="83552"/>
    <lineage>
        <taxon>Bacteria</taxon>
        <taxon>Pseudomonadati</taxon>
        <taxon>Chlamydiota</taxon>
        <taxon>Chlamydiia</taxon>
        <taxon>Parachlamydiales</taxon>
        <taxon>Parachlamydiaceae</taxon>
        <taxon>Parachlamydia</taxon>
    </lineage>
</organism>
<keyword evidence="1" id="KW-0732">Signal</keyword>
<feature type="signal peptide" evidence="1">
    <location>
        <begin position="1"/>
        <end position="19"/>
    </location>
</feature>